<dbReference type="GO" id="GO:0005737">
    <property type="term" value="C:cytoplasm"/>
    <property type="evidence" value="ECO:0007669"/>
    <property type="project" value="UniProtKB-SubCell"/>
</dbReference>
<name>A0A1Y4LML9_9FIRM</name>
<dbReference type="GO" id="GO:0009252">
    <property type="term" value="P:peptidoglycan biosynthetic process"/>
    <property type="evidence" value="ECO:0007669"/>
    <property type="project" value="UniProtKB-UniRule"/>
</dbReference>
<dbReference type="InterPro" id="IPR009019">
    <property type="entry name" value="KH_sf_prok-type"/>
</dbReference>
<evidence type="ECO:0000313" key="4">
    <source>
        <dbReference type="EMBL" id="OUP52602.1"/>
    </source>
</evidence>
<reference evidence="5" key="2">
    <citation type="journal article" date="2018" name="BMC Genomics">
        <title>Whole genome sequencing and function prediction of 133 gut anaerobes isolated from chicken caecum in pure cultures.</title>
        <authorList>
            <person name="Medvecky M."/>
            <person name="Cejkova D."/>
            <person name="Polansky O."/>
            <person name="Karasova D."/>
            <person name="Kubasova T."/>
            <person name="Cizek A."/>
            <person name="Rychlik I."/>
        </authorList>
    </citation>
    <scope>NUCLEOTIDE SEQUENCE</scope>
    <source>
        <strain evidence="5">An179</strain>
        <strain evidence="4">An180</strain>
    </source>
</reference>
<comment type="function">
    <text evidence="3">A probable RNA chaperone. Forms a complex with KhpB which binds to cellular RNA and controls its expression. Plays a role in peptidoglycan (PG) homeostasis and cell length regulation.</text>
</comment>
<comment type="subcellular location">
    <subcellularLocation>
        <location evidence="3">Cytoplasm</location>
    </subcellularLocation>
</comment>
<dbReference type="Pfam" id="PF13083">
    <property type="entry name" value="KH_KhpA-B"/>
    <property type="match status" value="1"/>
</dbReference>
<reference evidence="6 7" key="1">
    <citation type="submission" date="2017-04" db="EMBL/GenBank/DDBJ databases">
        <title>Function of individual gut microbiota members based on whole genome sequencing of pure cultures obtained from chicken caecum.</title>
        <authorList>
            <person name="Medvecky M."/>
            <person name="Cejkova D."/>
            <person name="Polansky O."/>
            <person name="Karasova D."/>
            <person name="Kubasova T."/>
            <person name="Cizek A."/>
            <person name="Rychlik I."/>
        </authorList>
    </citation>
    <scope>NUCLEOTIDE SEQUENCE [LARGE SCALE GENOMIC DNA]</scope>
    <source>
        <strain evidence="6">An179</strain>
        <strain evidence="7">An180</strain>
    </source>
</reference>
<dbReference type="STRING" id="501571.GCA_900143195_01876"/>
<keyword evidence="3" id="KW-0143">Chaperone</keyword>
<dbReference type="GO" id="GO:0071555">
    <property type="term" value="P:cell wall organization"/>
    <property type="evidence" value="ECO:0007669"/>
    <property type="project" value="UniProtKB-KW"/>
</dbReference>
<dbReference type="EMBL" id="NFKK01000009">
    <property type="protein sequence ID" value="OUP52602.1"/>
    <property type="molecule type" value="Genomic_DNA"/>
</dbReference>
<organism evidence="5 6">
    <name type="scientific">Butyricicoccus pullicaecorum</name>
    <dbReference type="NCBI Taxonomy" id="501571"/>
    <lineage>
        <taxon>Bacteria</taxon>
        <taxon>Bacillati</taxon>
        <taxon>Bacillota</taxon>
        <taxon>Clostridia</taxon>
        <taxon>Eubacteriales</taxon>
        <taxon>Butyricicoccaceae</taxon>
        <taxon>Butyricicoccus</taxon>
    </lineage>
</organism>
<keyword evidence="2 3" id="KW-0694">RNA-binding</keyword>
<evidence type="ECO:0000313" key="5">
    <source>
        <dbReference type="EMBL" id="OUP57945.1"/>
    </source>
</evidence>
<protein>
    <recommendedName>
        <fullName evidence="3">RNA-binding protein KhpA</fullName>
    </recommendedName>
    <alternativeName>
        <fullName evidence="3">KH-domain protein A</fullName>
    </alternativeName>
</protein>
<dbReference type="EMBL" id="NFKL01000011">
    <property type="protein sequence ID" value="OUP57945.1"/>
    <property type="molecule type" value="Genomic_DNA"/>
</dbReference>
<comment type="subunit">
    <text evidence="3">Forms a complex with KhpB.</text>
</comment>
<evidence type="ECO:0000256" key="3">
    <source>
        <dbReference type="HAMAP-Rule" id="MF_00088"/>
    </source>
</evidence>
<dbReference type="Proteomes" id="UP000195897">
    <property type="component" value="Unassembled WGS sequence"/>
</dbReference>
<dbReference type="AlphaFoldDB" id="A0A1Y4LML9"/>
<dbReference type="RefSeq" id="WP_016146390.1">
    <property type="nucleotide sequence ID" value="NZ_CABKSA010000001.1"/>
</dbReference>
<dbReference type="HAMAP" id="MF_00088">
    <property type="entry name" value="KhpA"/>
    <property type="match status" value="1"/>
</dbReference>
<dbReference type="InterPro" id="IPR020627">
    <property type="entry name" value="KhpA"/>
</dbReference>
<dbReference type="Gene3D" id="3.30.300.20">
    <property type="match status" value="1"/>
</dbReference>
<gene>
    <name evidence="3" type="primary">khpA</name>
    <name evidence="5" type="ORF">B5F15_08680</name>
    <name evidence="4" type="ORF">B5F17_08585</name>
</gene>
<comment type="similarity">
    <text evidence="3">Belongs to the KhpA RNA-binding protein family.</text>
</comment>
<dbReference type="GO" id="GO:0003723">
    <property type="term" value="F:RNA binding"/>
    <property type="evidence" value="ECO:0007669"/>
    <property type="project" value="UniProtKB-UniRule"/>
</dbReference>
<keyword evidence="1 3" id="KW-0963">Cytoplasm</keyword>
<dbReference type="SUPFAM" id="SSF54814">
    <property type="entry name" value="Prokaryotic type KH domain (KH-domain type II)"/>
    <property type="match status" value="1"/>
</dbReference>
<keyword evidence="3" id="KW-0961">Cell wall biogenesis/degradation</keyword>
<evidence type="ECO:0000256" key="1">
    <source>
        <dbReference type="ARBA" id="ARBA00022490"/>
    </source>
</evidence>
<evidence type="ECO:0000313" key="7">
    <source>
        <dbReference type="Proteomes" id="UP000195897"/>
    </source>
</evidence>
<dbReference type="InterPro" id="IPR015946">
    <property type="entry name" value="KH_dom-like_a/b"/>
</dbReference>
<evidence type="ECO:0000313" key="6">
    <source>
        <dbReference type="Proteomes" id="UP000195326"/>
    </source>
</evidence>
<dbReference type="Proteomes" id="UP000195326">
    <property type="component" value="Unassembled WGS sequence"/>
</dbReference>
<sequence length="76" mass="8445">MKELLTYIVANLVSDPEAISIEESVQGDEVTYSLRVAPEDMGRVIGRHGRIAKEIRTLMKAAGNRENKKVTVDICD</sequence>
<proteinExistence type="inferred from homology"/>
<comment type="caution">
    <text evidence="5">The sequence shown here is derived from an EMBL/GenBank/DDBJ whole genome shotgun (WGS) entry which is preliminary data.</text>
</comment>
<evidence type="ECO:0000256" key="2">
    <source>
        <dbReference type="ARBA" id="ARBA00022884"/>
    </source>
</evidence>
<dbReference type="PANTHER" id="PTHR34654">
    <property type="entry name" value="UPF0109 PROTEIN SCO5592"/>
    <property type="match status" value="1"/>
</dbReference>
<keyword evidence="3" id="KW-0133">Cell shape</keyword>
<dbReference type="PANTHER" id="PTHR34654:SF1">
    <property type="entry name" value="RNA-BINDING PROTEIN KHPA"/>
    <property type="match status" value="1"/>
</dbReference>
<accession>A0A1Y4LML9</accession>
<dbReference type="PROSITE" id="PS50084">
    <property type="entry name" value="KH_TYPE_1"/>
    <property type="match status" value="1"/>
</dbReference>
<dbReference type="GO" id="GO:0008360">
    <property type="term" value="P:regulation of cell shape"/>
    <property type="evidence" value="ECO:0007669"/>
    <property type="project" value="UniProtKB-KW"/>
</dbReference>
<dbReference type="CDD" id="cd22533">
    <property type="entry name" value="KH-II_YlqC-like"/>
    <property type="match status" value="1"/>
</dbReference>